<dbReference type="SUPFAM" id="SSF55729">
    <property type="entry name" value="Acyl-CoA N-acyltransferases (Nat)"/>
    <property type="match status" value="1"/>
</dbReference>
<dbReference type="InterPro" id="IPR016181">
    <property type="entry name" value="Acyl_CoA_acyltransferase"/>
</dbReference>
<feature type="domain" description="N-acetyltransferase" evidence="1">
    <location>
        <begin position="16"/>
        <end position="170"/>
    </location>
</feature>
<proteinExistence type="predicted"/>
<dbReference type="EMBL" id="CP115174">
    <property type="protein sequence ID" value="WBO20671.1"/>
    <property type="molecule type" value="Genomic_DNA"/>
</dbReference>
<evidence type="ECO:0000313" key="2">
    <source>
        <dbReference type="EMBL" id="WBO20671.1"/>
    </source>
</evidence>
<evidence type="ECO:0000259" key="1">
    <source>
        <dbReference type="PROSITE" id="PS51186"/>
    </source>
</evidence>
<dbReference type="Gene3D" id="3.40.630.30">
    <property type="match status" value="1"/>
</dbReference>
<dbReference type="CDD" id="cd04301">
    <property type="entry name" value="NAT_SF"/>
    <property type="match status" value="1"/>
</dbReference>
<reference evidence="2 3" key="1">
    <citation type="submission" date="2022-12" db="EMBL/GenBank/DDBJ databases">
        <title>Sphingomonas abieness sp. nov., an endophytic bacterium isolated from Abies koreana.</title>
        <authorList>
            <person name="Jiang L."/>
            <person name="Lee J."/>
        </authorList>
    </citation>
    <scope>NUCLEOTIDE SEQUENCE [LARGE SCALE GENOMIC DNA]</scope>
    <source>
        <strain evidence="3">PAMB 00755</strain>
    </source>
</reference>
<dbReference type="Proteomes" id="UP001210865">
    <property type="component" value="Chromosome"/>
</dbReference>
<evidence type="ECO:0000313" key="3">
    <source>
        <dbReference type="Proteomes" id="UP001210865"/>
    </source>
</evidence>
<keyword evidence="3" id="KW-1185">Reference proteome</keyword>
<dbReference type="PROSITE" id="PS51186">
    <property type="entry name" value="GNAT"/>
    <property type="match status" value="1"/>
</dbReference>
<dbReference type="Pfam" id="PF00583">
    <property type="entry name" value="Acetyltransf_1"/>
    <property type="match status" value="1"/>
</dbReference>
<sequence>MDRDMDERTTRSGFTFHVRTATDIDDPLLADFFAHVSEDDLRFRFLSAMPHVSEAQLRAMTHVDHRHTESFVAFTQDGSLLVATAMLACDPALAHAEVAIAIRADHKARGIGWELLHYIAGVAAARGIQTIESLESRANHAAIEVEQDSGFRMESVPDDPTVVRVVKTLSPA</sequence>
<dbReference type="RefSeq" id="WP_270075321.1">
    <property type="nucleotide sequence ID" value="NZ_CP115174.1"/>
</dbReference>
<protein>
    <submittedName>
        <fullName evidence="2">GNAT family N-acetyltransferase</fullName>
    </submittedName>
</protein>
<name>A0ABY7NJH9_9SPHN</name>
<accession>A0ABY7NJH9</accession>
<organism evidence="2 3">
    <name type="scientific">Sphingomonas abietis</name>
    <dbReference type="NCBI Taxonomy" id="3012344"/>
    <lineage>
        <taxon>Bacteria</taxon>
        <taxon>Pseudomonadati</taxon>
        <taxon>Pseudomonadota</taxon>
        <taxon>Alphaproteobacteria</taxon>
        <taxon>Sphingomonadales</taxon>
        <taxon>Sphingomonadaceae</taxon>
        <taxon>Sphingomonas</taxon>
    </lineage>
</organism>
<gene>
    <name evidence="2" type="ORF">PBT88_10610</name>
</gene>
<dbReference type="InterPro" id="IPR000182">
    <property type="entry name" value="GNAT_dom"/>
</dbReference>